<dbReference type="HOGENOM" id="CLU_2698431_0_0_4"/>
<protein>
    <submittedName>
        <fullName evidence="2">Uncharacterized protein</fullName>
    </submittedName>
</protein>
<reference evidence="2 3" key="1">
    <citation type="journal article" date="2011" name="J. Bacteriol.">
        <title>Complete genome sequence of the type strain Cupriavidus necator N-1.</title>
        <authorList>
            <person name="Poehlein A."/>
            <person name="Kusian B."/>
            <person name="Friedrich B."/>
            <person name="Daniel R."/>
            <person name="Bowien B."/>
        </authorList>
    </citation>
    <scope>NUCLEOTIDE SEQUENCE [LARGE SCALE GENOMIC DNA]</scope>
    <source>
        <strain evidence="3">ATCC 43291 / DSM 13513 / CCUG 52238 / LMG 8453 / N-1</strain>
    </source>
</reference>
<dbReference type="KEGG" id="cnc:CNE_2c08660"/>
<dbReference type="AlphaFoldDB" id="F8GSR8"/>
<dbReference type="Proteomes" id="UP000006798">
    <property type="component" value="Chromosome 2"/>
</dbReference>
<evidence type="ECO:0000256" key="1">
    <source>
        <dbReference type="SAM" id="MobiDB-lite"/>
    </source>
</evidence>
<evidence type="ECO:0000313" key="2">
    <source>
        <dbReference type="EMBL" id="AEI79837.1"/>
    </source>
</evidence>
<proteinExistence type="predicted"/>
<organism evidence="2 3">
    <name type="scientific">Cupriavidus necator (strain ATCC 43291 / DSM 13513 / CCUG 52238 / LMG 8453 / N-1)</name>
    <name type="common">Ralstonia eutropha</name>
    <dbReference type="NCBI Taxonomy" id="1042878"/>
    <lineage>
        <taxon>Bacteria</taxon>
        <taxon>Pseudomonadati</taxon>
        <taxon>Pseudomonadota</taxon>
        <taxon>Betaproteobacteria</taxon>
        <taxon>Burkholderiales</taxon>
        <taxon>Burkholderiaceae</taxon>
        <taxon>Cupriavidus</taxon>
    </lineage>
</organism>
<dbReference type="EMBL" id="CP002878">
    <property type="protein sequence ID" value="AEI79837.1"/>
    <property type="molecule type" value="Genomic_DNA"/>
</dbReference>
<accession>F8GSR8</accession>
<name>F8GSR8_CUPNN</name>
<gene>
    <name evidence="2" type="ordered locus">CNE_2c08660</name>
</gene>
<feature type="region of interest" description="Disordered" evidence="1">
    <location>
        <begin position="50"/>
        <end position="73"/>
    </location>
</feature>
<sequence>MWTCATLAQALAEVVDKAKTNVVLIVDEVQHAITSEEGNRMLLALKAVGGRTSARSSDRQPVRSADSPFTLHS</sequence>
<evidence type="ECO:0000313" key="3">
    <source>
        <dbReference type="Proteomes" id="UP000006798"/>
    </source>
</evidence>